<name>A0A6L2M027_TANCI</name>
<protein>
    <submittedName>
        <fullName evidence="2">Reverse transcriptase domain-containing protein</fullName>
    </submittedName>
</protein>
<dbReference type="InterPro" id="IPR021109">
    <property type="entry name" value="Peptidase_aspartic_dom_sf"/>
</dbReference>
<feature type="region of interest" description="Disordered" evidence="1">
    <location>
        <begin position="66"/>
        <end position="85"/>
    </location>
</feature>
<feature type="region of interest" description="Disordered" evidence="1">
    <location>
        <begin position="1"/>
        <end position="22"/>
    </location>
</feature>
<evidence type="ECO:0000256" key="1">
    <source>
        <dbReference type="SAM" id="MobiDB-lite"/>
    </source>
</evidence>
<dbReference type="SUPFAM" id="SSF56672">
    <property type="entry name" value="DNA/RNA polymerases"/>
    <property type="match status" value="1"/>
</dbReference>
<dbReference type="InterPro" id="IPR043502">
    <property type="entry name" value="DNA/RNA_pol_sf"/>
</dbReference>
<dbReference type="Gene3D" id="3.10.10.10">
    <property type="entry name" value="HIV Type 1 Reverse Transcriptase, subunit A, domain 1"/>
    <property type="match status" value="1"/>
</dbReference>
<dbReference type="PANTHER" id="PTHR33240">
    <property type="entry name" value="OS08G0508500 PROTEIN"/>
    <property type="match status" value="1"/>
</dbReference>
<keyword evidence="2" id="KW-0548">Nucleotidyltransferase</keyword>
<comment type="caution">
    <text evidence="2">The sequence shown here is derived from an EMBL/GenBank/DDBJ whole genome shotgun (WGS) entry which is preliminary data.</text>
</comment>
<dbReference type="EMBL" id="BKCJ010005470">
    <property type="protein sequence ID" value="GEU66930.1"/>
    <property type="molecule type" value="Genomic_DNA"/>
</dbReference>
<feature type="compositionally biased region" description="Polar residues" evidence="1">
    <location>
        <begin position="1"/>
        <end position="20"/>
    </location>
</feature>
<gene>
    <name evidence="2" type="ORF">Tci_038908</name>
</gene>
<dbReference type="PANTHER" id="PTHR33240:SF15">
    <property type="entry name" value="GAG-PRO-LIKE PROTEIN"/>
    <property type="match status" value="1"/>
</dbReference>
<sequence>MANTTPLVTTVMKPTNNPREANTAHGVNIHELCKKYYEDIMPIIMEKAPHERLKDVHARLDIREGPQEKTKENSYYSNTRAKNTEPERVKIQDRLKYGDRPVFDRLGSRRQSVFDRLRETSPNTIRSHLRKKNPKDPLRGRSHARTLGALRGHEGGLPVVLYATEKYVKDPVEIHNIKQRDRETLEDFMERFKIETERIKGAPECIRISGFMHGINNPELTKRLNEHVPKTRKEMMIATAAFIRGEATAANKKKGHMSWKPQDQSKRHTDKRNDFRGYSRDGRGTNRFSPLTRMPKEILAAEANKFQPPPPMVTPVEKRNGNKFCDFHNDKGHSTDECMQLKKQIEELVRAGKLSHLIKEIKHGREQPKTGRKEAASKDKPTTIYMVRSWQRTVKKKITQSFEQGKEITFLPLASSHRIEGPLVIEAEVGGHTIHRMYIDSGSSMEILYEHCFNRLRPDIKRQIVPSTTSLTGFSGETTWPLGQLKLLVTIGDTTHSTKAWMNFMTVKSLSPYNGIIGRPGLKSIQAVPSTVHGMLKFMTEEGIVTIRSSLLIPAECASVDTSSVTPGEKKARPTNLTVPLHPDFPDQEVVVGGSLSDKGRTELCSLLKKNLDIFAWQPFDMTGVPRSVAEHRLNIREGCPPVRQKKRGQAPERTKAIQAEVEKLVEAGIMREVYYHD</sequence>
<dbReference type="Gene3D" id="2.40.70.10">
    <property type="entry name" value="Acid Proteases"/>
    <property type="match status" value="1"/>
</dbReference>
<proteinExistence type="predicted"/>
<feature type="region of interest" description="Disordered" evidence="1">
    <location>
        <begin position="122"/>
        <end position="141"/>
    </location>
</feature>
<feature type="compositionally biased region" description="Basic and acidic residues" evidence="1">
    <location>
        <begin position="263"/>
        <end position="284"/>
    </location>
</feature>
<dbReference type="AlphaFoldDB" id="A0A6L2M027"/>
<dbReference type="CDD" id="cd00303">
    <property type="entry name" value="retropepsin_like"/>
    <property type="match status" value="1"/>
</dbReference>
<evidence type="ECO:0000313" key="2">
    <source>
        <dbReference type="EMBL" id="GEU66930.1"/>
    </source>
</evidence>
<dbReference type="GO" id="GO:0003964">
    <property type="term" value="F:RNA-directed DNA polymerase activity"/>
    <property type="evidence" value="ECO:0007669"/>
    <property type="project" value="UniProtKB-KW"/>
</dbReference>
<reference evidence="2" key="1">
    <citation type="journal article" date="2019" name="Sci. Rep.">
        <title>Draft genome of Tanacetum cinerariifolium, the natural source of mosquito coil.</title>
        <authorList>
            <person name="Yamashiro T."/>
            <person name="Shiraishi A."/>
            <person name="Satake H."/>
            <person name="Nakayama K."/>
        </authorList>
    </citation>
    <scope>NUCLEOTIDE SEQUENCE</scope>
</reference>
<accession>A0A6L2M027</accession>
<keyword evidence="2" id="KW-0695">RNA-directed DNA polymerase</keyword>
<feature type="region of interest" description="Disordered" evidence="1">
    <location>
        <begin position="250"/>
        <end position="290"/>
    </location>
</feature>
<organism evidence="2">
    <name type="scientific">Tanacetum cinerariifolium</name>
    <name type="common">Dalmatian daisy</name>
    <name type="synonym">Chrysanthemum cinerariifolium</name>
    <dbReference type="NCBI Taxonomy" id="118510"/>
    <lineage>
        <taxon>Eukaryota</taxon>
        <taxon>Viridiplantae</taxon>
        <taxon>Streptophyta</taxon>
        <taxon>Embryophyta</taxon>
        <taxon>Tracheophyta</taxon>
        <taxon>Spermatophyta</taxon>
        <taxon>Magnoliopsida</taxon>
        <taxon>eudicotyledons</taxon>
        <taxon>Gunneridae</taxon>
        <taxon>Pentapetalae</taxon>
        <taxon>asterids</taxon>
        <taxon>campanulids</taxon>
        <taxon>Asterales</taxon>
        <taxon>Asteraceae</taxon>
        <taxon>Asteroideae</taxon>
        <taxon>Anthemideae</taxon>
        <taxon>Anthemidinae</taxon>
        <taxon>Tanacetum</taxon>
    </lineage>
</organism>
<keyword evidence="2" id="KW-0808">Transferase</keyword>